<feature type="domain" description="HTH luxR-type" evidence="5">
    <location>
        <begin position="757"/>
        <end position="822"/>
    </location>
</feature>
<gene>
    <name evidence="6" type="ORF">EWH70_29645</name>
</gene>
<dbReference type="EMBL" id="SFCC01000017">
    <property type="protein sequence ID" value="RZQ60485.1"/>
    <property type="molecule type" value="Genomic_DNA"/>
</dbReference>
<dbReference type="GO" id="GO:0003677">
    <property type="term" value="F:DNA binding"/>
    <property type="evidence" value="ECO:0007669"/>
    <property type="project" value="UniProtKB-KW"/>
</dbReference>
<keyword evidence="2" id="KW-0238">DNA-binding</keyword>
<dbReference type="AlphaFoldDB" id="A0A4V2EL65"/>
<dbReference type="PROSITE" id="PS00622">
    <property type="entry name" value="HTH_LUXR_1"/>
    <property type="match status" value="1"/>
</dbReference>
<dbReference type="InterPro" id="IPR000792">
    <property type="entry name" value="Tscrpt_reg_LuxR_C"/>
</dbReference>
<dbReference type="Gene3D" id="1.10.10.10">
    <property type="entry name" value="Winged helix-like DNA-binding domain superfamily/Winged helix DNA-binding domain"/>
    <property type="match status" value="1"/>
</dbReference>
<evidence type="ECO:0000256" key="2">
    <source>
        <dbReference type="ARBA" id="ARBA00023125"/>
    </source>
</evidence>
<sequence>MLDAPTRRLCEGIAAGPPGVTRLAVVAPGEYGKTALLDHLDRLCTATGVAVVRVGPGSEPGLLGEAALVLADDVHTYDDAALDRLAALAADERTGLVVAARPRPRPAGLAAVLSRLRGQIVLRPFDRAQVATHLAARLGTVGQGLPDFVLEQTGGVPGLVHRLATAPDLTPDAVPAGALAAVRHVIDGVPPDVLRLLLAVAAGAAPDLELLGALLGLDTAEVTAVVDTARATGLFGVDGVLLPLTRATLAAHVPPEQHAEVRQRLAGLLLDRGLPVLEVVRPWLADPVVPGVARAFEAAAAEALDTDPALAARLLEAAVAAGLPAAALGARRAEAVALAGDMDTALRLADEVVAGGAPADRAQGAAVAAAALAHRGHLARSADLLRWAGEHPAATFAPIALLGVGRLEQAQQALAGLDRPDAGGQPPTLLSGALTSVARGMVESVTATATAALSGLVGSAEILEPLSRSVVLPDSPAALGALVALHCGELTIAEPLLERALAAGTGGPPLAARHRLLHAWVAMLRGDIALASERAAEAGEVSSPRDWLFAVALEVGLARRASDLPALRAGWARAGEAVVRHPVDLFTLLPFGELAIAAARLGDGDRLAPHLARAAELLAALGDPPLWSTPLHWSGLHAAVLAERPADAERAAAALAASAGRGPFYAAMSAAAQSWLKVLAGDVEPAEVEAAAYGLRDAGLWWDGARLAGQAAIRTADRKAMLALLDCARLLQGQSADPAPAAVPAGPTAPGGAPVPAAGPGARLSERELQVARLVLEGLTYKQVGARLFISAKTVEHHMARMRHRLGATSRAELLTQLRQALGG</sequence>
<feature type="region of interest" description="Disordered" evidence="4">
    <location>
        <begin position="737"/>
        <end position="761"/>
    </location>
</feature>
<evidence type="ECO:0000313" key="6">
    <source>
        <dbReference type="EMBL" id="RZQ60485.1"/>
    </source>
</evidence>
<dbReference type="InterPro" id="IPR016032">
    <property type="entry name" value="Sig_transdc_resp-reg_C-effctor"/>
</dbReference>
<organism evidence="6 7">
    <name type="scientific">Amycolatopsis suaedae</name>
    <dbReference type="NCBI Taxonomy" id="2510978"/>
    <lineage>
        <taxon>Bacteria</taxon>
        <taxon>Bacillati</taxon>
        <taxon>Actinomycetota</taxon>
        <taxon>Actinomycetes</taxon>
        <taxon>Pseudonocardiales</taxon>
        <taxon>Pseudonocardiaceae</taxon>
        <taxon>Amycolatopsis</taxon>
    </lineage>
</organism>
<keyword evidence="3" id="KW-0804">Transcription</keyword>
<evidence type="ECO:0000256" key="1">
    <source>
        <dbReference type="ARBA" id="ARBA00023015"/>
    </source>
</evidence>
<dbReference type="SUPFAM" id="SSF46894">
    <property type="entry name" value="C-terminal effector domain of the bipartite response regulators"/>
    <property type="match status" value="1"/>
</dbReference>
<dbReference type="GO" id="GO:0006355">
    <property type="term" value="P:regulation of DNA-templated transcription"/>
    <property type="evidence" value="ECO:0007669"/>
    <property type="project" value="InterPro"/>
</dbReference>
<evidence type="ECO:0000256" key="4">
    <source>
        <dbReference type="SAM" id="MobiDB-lite"/>
    </source>
</evidence>
<proteinExistence type="predicted"/>
<dbReference type="PRINTS" id="PR00038">
    <property type="entry name" value="HTHLUXR"/>
</dbReference>
<reference evidence="6 7" key="1">
    <citation type="submission" date="2019-02" db="EMBL/GenBank/DDBJ databases">
        <title>Draft genome sequence of Amycolatopsis sp. 8-3EHSu isolated from roots of Suaeda maritima.</title>
        <authorList>
            <person name="Duangmal K."/>
            <person name="Chantavorakit T."/>
        </authorList>
    </citation>
    <scope>NUCLEOTIDE SEQUENCE [LARGE SCALE GENOMIC DNA]</scope>
    <source>
        <strain evidence="6 7">8-3EHSu</strain>
    </source>
</reference>
<feature type="compositionally biased region" description="Low complexity" evidence="4">
    <location>
        <begin position="738"/>
        <end position="761"/>
    </location>
</feature>
<dbReference type="PROSITE" id="PS50043">
    <property type="entry name" value="HTH_LUXR_2"/>
    <property type="match status" value="1"/>
</dbReference>
<evidence type="ECO:0000313" key="7">
    <source>
        <dbReference type="Proteomes" id="UP000292003"/>
    </source>
</evidence>
<comment type="caution">
    <text evidence="6">The sequence shown here is derived from an EMBL/GenBank/DDBJ whole genome shotgun (WGS) entry which is preliminary data.</text>
</comment>
<accession>A0A4V2EL65</accession>
<dbReference type="CDD" id="cd06170">
    <property type="entry name" value="LuxR_C_like"/>
    <property type="match status" value="1"/>
</dbReference>
<dbReference type="Proteomes" id="UP000292003">
    <property type="component" value="Unassembled WGS sequence"/>
</dbReference>
<dbReference type="Pfam" id="PF00196">
    <property type="entry name" value="GerE"/>
    <property type="match status" value="1"/>
</dbReference>
<evidence type="ECO:0000256" key="3">
    <source>
        <dbReference type="ARBA" id="ARBA00023163"/>
    </source>
</evidence>
<dbReference type="InterPro" id="IPR036388">
    <property type="entry name" value="WH-like_DNA-bd_sf"/>
</dbReference>
<dbReference type="OrthoDB" id="4811808at2"/>
<dbReference type="PANTHER" id="PTHR44688:SF16">
    <property type="entry name" value="DNA-BINDING TRANSCRIPTIONAL ACTIVATOR DEVR_DOSR"/>
    <property type="match status" value="1"/>
</dbReference>
<keyword evidence="1" id="KW-0805">Transcription regulation</keyword>
<protein>
    <submittedName>
        <fullName evidence="6">LuxR family transcriptional regulator</fullName>
    </submittedName>
</protein>
<keyword evidence="7" id="KW-1185">Reference proteome</keyword>
<name>A0A4V2EL65_9PSEU</name>
<dbReference type="SMART" id="SM00421">
    <property type="entry name" value="HTH_LUXR"/>
    <property type="match status" value="1"/>
</dbReference>
<evidence type="ECO:0000259" key="5">
    <source>
        <dbReference type="PROSITE" id="PS50043"/>
    </source>
</evidence>
<dbReference type="PANTHER" id="PTHR44688">
    <property type="entry name" value="DNA-BINDING TRANSCRIPTIONAL ACTIVATOR DEVR_DOSR"/>
    <property type="match status" value="1"/>
</dbReference>